<comment type="caution">
    <text evidence="2">The sequence shown here is derived from an EMBL/GenBank/DDBJ whole genome shotgun (WGS) entry which is preliminary data.</text>
</comment>
<dbReference type="GO" id="GO:0003677">
    <property type="term" value="F:DNA binding"/>
    <property type="evidence" value="ECO:0007669"/>
    <property type="project" value="InterPro"/>
</dbReference>
<feature type="repeat" description="TPR" evidence="1">
    <location>
        <begin position="174"/>
        <end position="207"/>
    </location>
</feature>
<dbReference type="Proteomes" id="UP000263596">
    <property type="component" value="Unassembled WGS sequence"/>
</dbReference>
<dbReference type="Pfam" id="PF05944">
    <property type="entry name" value="Phage_term_smal"/>
    <property type="match status" value="1"/>
</dbReference>
<dbReference type="InterPro" id="IPR011990">
    <property type="entry name" value="TPR-like_helical_dom_sf"/>
</dbReference>
<dbReference type="Gene3D" id="1.25.40.10">
    <property type="entry name" value="Tetratricopeptide repeat domain"/>
    <property type="match status" value="1"/>
</dbReference>
<keyword evidence="1" id="KW-0802">TPR repeat</keyword>
<organism evidence="2 3">
    <name type="scientific">Acinetobacter ursingii</name>
    <dbReference type="NCBI Taxonomy" id="108980"/>
    <lineage>
        <taxon>Bacteria</taxon>
        <taxon>Pseudomonadati</taxon>
        <taxon>Pseudomonadota</taxon>
        <taxon>Gammaproteobacteria</taxon>
        <taxon>Moraxellales</taxon>
        <taxon>Moraxellaceae</taxon>
        <taxon>Acinetobacter</taxon>
    </lineage>
</organism>
<dbReference type="InterPro" id="IPR019734">
    <property type="entry name" value="TPR_rpt"/>
</dbReference>
<dbReference type="GO" id="GO:0004519">
    <property type="term" value="F:endonuclease activity"/>
    <property type="evidence" value="ECO:0007669"/>
    <property type="project" value="InterPro"/>
</dbReference>
<accession>A0A3D2SLY4</accession>
<protein>
    <submittedName>
        <fullName evidence="2">Terminase</fullName>
    </submittedName>
</protein>
<dbReference type="EMBL" id="DPVE01000112">
    <property type="protein sequence ID" value="HCK29812.1"/>
    <property type="molecule type" value="Genomic_DNA"/>
</dbReference>
<sequence>MLSPARRHRLQALAAKAAANAENEFGGVREDASVYMLQLAELKNDQNLLRGIKSEIERAQYKANLIPKYMPYVDGVLSVEDRTPHMKDHVVTTIMVWCFDAAMFEDGLRIAEYALKHGIESPDTFNRDTASIVAEEIGNAAKAAHTAGEFFDASILEKANSITASFSMHDQIRAKLYVALGRTYLHQELYALAVYFLKRAIKHNENCGGKQELQKAERLLKKQLEENPPQPLLNADGSPVVDDYGNQVYEGVSS</sequence>
<evidence type="ECO:0000313" key="3">
    <source>
        <dbReference type="Proteomes" id="UP000263596"/>
    </source>
</evidence>
<dbReference type="PROSITE" id="PS50005">
    <property type="entry name" value="TPR"/>
    <property type="match status" value="1"/>
</dbReference>
<gene>
    <name evidence="2" type="ORF">DHW29_06220</name>
</gene>
<reference evidence="2 3" key="1">
    <citation type="journal article" date="2018" name="Nat. Biotechnol.">
        <title>A standardized bacterial taxonomy based on genome phylogeny substantially revises the tree of life.</title>
        <authorList>
            <person name="Parks D.H."/>
            <person name="Chuvochina M."/>
            <person name="Waite D.W."/>
            <person name="Rinke C."/>
            <person name="Skarshewski A."/>
            <person name="Chaumeil P.A."/>
            <person name="Hugenholtz P."/>
        </authorList>
    </citation>
    <scope>NUCLEOTIDE SEQUENCE [LARGE SCALE GENOMIC DNA]</scope>
    <source>
        <strain evidence="2">UBA9669</strain>
    </source>
</reference>
<evidence type="ECO:0000313" key="2">
    <source>
        <dbReference type="EMBL" id="HCK29812.1"/>
    </source>
</evidence>
<name>A0A3D2SLY4_9GAMM</name>
<dbReference type="InterPro" id="IPR010270">
    <property type="entry name" value="Phage_P2_GpM"/>
</dbReference>
<dbReference type="AlphaFoldDB" id="A0A3D2SLY4"/>
<evidence type="ECO:0000256" key="1">
    <source>
        <dbReference type="PROSITE-ProRule" id="PRU00339"/>
    </source>
</evidence>
<proteinExistence type="predicted"/>